<evidence type="ECO:0000256" key="8">
    <source>
        <dbReference type="ARBA" id="ARBA00023209"/>
    </source>
</evidence>
<accession>A0ABW0TMB4</accession>
<evidence type="ECO:0000313" key="12">
    <source>
        <dbReference type="Proteomes" id="UP001596109"/>
    </source>
</evidence>
<comment type="function">
    <text evidence="10">Catalyzes the transfer of an acyl group from acyl-phosphate (acyl-PO(4)) to glycerol-3-phosphate (G3P) to form lysophosphatidic acid (LPA). This enzyme utilizes acyl-phosphate as fatty acyl donor, but not acyl-CoA or acyl-ACP.</text>
</comment>
<keyword evidence="12" id="KW-1185">Reference proteome</keyword>
<keyword evidence="7 10" id="KW-0472">Membrane</keyword>
<feature type="transmembrane region" description="Helical" evidence="10">
    <location>
        <begin position="76"/>
        <end position="98"/>
    </location>
</feature>
<feature type="transmembrane region" description="Helical" evidence="10">
    <location>
        <begin position="110"/>
        <end position="135"/>
    </location>
</feature>
<dbReference type="GO" id="GO:0016746">
    <property type="term" value="F:acyltransferase activity"/>
    <property type="evidence" value="ECO:0007669"/>
    <property type="project" value="UniProtKB-KW"/>
</dbReference>
<dbReference type="RefSeq" id="WP_381436013.1">
    <property type="nucleotide sequence ID" value="NZ_JBHSNO010000007.1"/>
</dbReference>
<keyword evidence="9 10" id="KW-1208">Phospholipid metabolism</keyword>
<keyword evidence="5 10" id="KW-1133">Transmembrane helix</keyword>
<evidence type="ECO:0000256" key="5">
    <source>
        <dbReference type="ARBA" id="ARBA00022989"/>
    </source>
</evidence>
<evidence type="ECO:0000256" key="2">
    <source>
        <dbReference type="ARBA" id="ARBA00022516"/>
    </source>
</evidence>
<keyword evidence="1 10" id="KW-1003">Cell membrane</keyword>
<comment type="subcellular location">
    <subcellularLocation>
        <location evidence="10">Cell membrane</location>
        <topology evidence="10">Multi-pass membrane protein</topology>
    </subcellularLocation>
</comment>
<dbReference type="Proteomes" id="UP001596109">
    <property type="component" value="Unassembled WGS sequence"/>
</dbReference>
<comment type="pathway">
    <text evidence="10">Lipid metabolism; phospholipid metabolism.</text>
</comment>
<comment type="subunit">
    <text evidence="10">Probably interacts with PlsX.</text>
</comment>
<dbReference type="Pfam" id="PF02660">
    <property type="entry name" value="G3P_acyltransf"/>
    <property type="match status" value="1"/>
</dbReference>
<proteinExistence type="inferred from homology"/>
<evidence type="ECO:0000313" key="11">
    <source>
        <dbReference type="EMBL" id="MFC5590103.1"/>
    </source>
</evidence>
<name>A0ABW0TMB4_9BACL</name>
<evidence type="ECO:0000256" key="1">
    <source>
        <dbReference type="ARBA" id="ARBA00022475"/>
    </source>
</evidence>
<dbReference type="EC" id="2.3.1.275" evidence="10"/>
<evidence type="ECO:0000256" key="6">
    <source>
        <dbReference type="ARBA" id="ARBA00023098"/>
    </source>
</evidence>
<protein>
    <recommendedName>
        <fullName evidence="10">Glycerol-3-phosphate acyltransferase</fullName>
    </recommendedName>
    <alternativeName>
        <fullName evidence="10">Acyl-PO4 G3P acyltransferase</fullName>
    </alternativeName>
    <alternativeName>
        <fullName evidence="10">Acyl-phosphate--glycerol-3-phosphate acyltransferase</fullName>
    </alternativeName>
    <alternativeName>
        <fullName evidence="10">G3P acyltransferase</fullName>
        <shortName evidence="10">GPAT</shortName>
        <ecNumber evidence="10">2.3.1.275</ecNumber>
    </alternativeName>
    <alternativeName>
        <fullName evidence="10">Lysophosphatidic acid synthase</fullName>
        <shortName evidence="10">LPA synthase</shortName>
    </alternativeName>
</protein>
<comment type="caution">
    <text evidence="11">The sequence shown here is derived from an EMBL/GenBank/DDBJ whole genome shotgun (WGS) entry which is preliminary data.</text>
</comment>
<evidence type="ECO:0000256" key="10">
    <source>
        <dbReference type="HAMAP-Rule" id="MF_01043"/>
    </source>
</evidence>
<reference evidence="12" key="1">
    <citation type="journal article" date="2019" name="Int. J. Syst. Evol. Microbiol.">
        <title>The Global Catalogue of Microorganisms (GCM) 10K type strain sequencing project: providing services to taxonomists for standard genome sequencing and annotation.</title>
        <authorList>
            <consortium name="The Broad Institute Genomics Platform"/>
            <consortium name="The Broad Institute Genome Sequencing Center for Infectious Disease"/>
            <person name="Wu L."/>
            <person name="Ma J."/>
        </authorList>
    </citation>
    <scope>NUCLEOTIDE SEQUENCE [LARGE SCALE GENOMIC DNA]</scope>
    <source>
        <strain evidence="12">CGMCC 4.1434</strain>
    </source>
</reference>
<dbReference type="PANTHER" id="PTHR30309">
    <property type="entry name" value="INNER MEMBRANE PROTEIN YGIH"/>
    <property type="match status" value="1"/>
</dbReference>
<comment type="similarity">
    <text evidence="10">Belongs to the PlsY family.</text>
</comment>
<comment type="catalytic activity">
    <reaction evidence="10">
        <text>an acyl phosphate + sn-glycerol 3-phosphate = a 1-acyl-sn-glycero-3-phosphate + phosphate</text>
        <dbReference type="Rhea" id="RHEA:34075"/>
        <dbReference type="ChEBI" id="CHEBI:43474"/>
        <dbReference type="ChEBI" id="CHEBI:57597"/>
        <dbReference type="ChEBI" id="CHEBI:57970"/>
        <dbReference type="ChEBI" id="CHEBI:59918"/>
        <dbReference type="EC" id="2.3.1.275"/>
    </reaction>
</comment>
<gene>
    <name evidence="10" type="primary">plsY</name>
    <name evidence="11" type="ORF">ACFPRA_14440</name>
</gene>
<dbReference type="InterPro" id="IPR003811">
    <property type="entry name" value="G3P_acylTferase_PlsY"/>
</dbReference>
<keyword evidence="6 10" id="KW-0443">Lipid metabolism</keyword>
<keyword evidence="8 10" id="KW-0594">Phospholipid biosynthesis</keyword>
<evidence type="ECO:0000256" key="7">
    <source>
        <dbReference type="ARBA" id="ARBA00023136"/>
    </source>
</evidence>
<evidence type="ECO:0000256" key="4">
    <source>
        <dbReference type="ARBA" id="ARBA00022692"/>
    </source>
</evidence>
<dbReference type="EMBL" id="JBHSNO010000007">
    <property type="protein sequence ID" value="MFC5590103.1"/>
    <property type="molecule type" value="Genomic_DNA"/>
</dbReference>
<comment type="caution">
    <text evidence="10">Lacks conserved residue(s) required for the propagation of feature annotation.</text>
</comment>
<feature type="transmembrane region" description="Helical" evidence="10">
    <location>
        <begin position="147"/>
        <end position="176"/>
    </location>
</feature>
<keyword evidence="4 10" id="KW-0812">Transmembrane</keyword>
<keyword evidence="3 10" id="KW-0808">Transferase</keyword>
<keyword evidence="2 10" id="KW-0444">Lipid biosynthesis</keyword>
<organism evidence="11 12">
    <name type="scientific">Sporosarcina soli</name>
    <dbReference type="NCBI Taxonomy" id="334736"/>
    <lineage>
        <taxon>Bacteria</taxon>
        <taxon>Bacillati</taxon>
        <taxon>Bacillota</taxon>
        <taxon>Bacilli</taxon>
        <taxon>Bacillales</taxon>
        <taxon>Caryophanaceae</taxon>
        <taxon>Sporosarcina</taxon>
    </lineage>
</organism>
<evidence type="ECO:0000256" key="3">
    <source>
        <dbReference type="ARBA" id="ARBA00022679"/>
    </source>
</evidence>
<evidence type="ECO:0000256" key="9">
    <source>
        <dbReference type="ARBA" id="ARBA00023264"/>
    </source>
</evidence>
<dbReference type="SMART" id="SM01207">
    <property type="entry name" value="G3P_acyltransf"/>
    <property type="match status" value="1"/>
</dbReference>
<keyword evidence="11" id="KW-0012">Acyltransferase</keyword>
<dbReference type="HAMAP" id="MF_01043">
    <property type="entry name" value="PlsY"/>
    <property type="match status" value="1"/>
</dbReference>
<sequence length="190" mass="20149">MTLFLLLAGVYMLGNILTAPLISQLFFKGNIRSEGSGNPGARNAGRLFGKKAFVATFVGDALKGVIAVGVARWLDFGAAIELLALVAVMLGHVFPLILKFRGGKGVSTFIGGLLVFNPLLFAVFVGLFLLGYPFLKSFTLAGLGAIGFLPLIVLGFSYGMPAVSVACLVTALLFVAHRKDIRQKLMPEKS</sequence>
<dbReference type="PANTHER" id="PTHR30309:SF0">
    <property type="entry name" value="GLYCEROL-3-PHOSPHATE ACYLTRANSFERASE-RELATED"/>
    <property type="match status" value="1"/>
</dbReference>